<dbReference type="OrthoDB" id="2138957at2759"/>
<sequence>MFLLGVNVPDDKLARVARSHIYGETGILLFGPEPETGKLAIPDPLHAPARTQYAVLHRGMAQSTPADLTAVAVAEARLQTGKHATREPHTAQIQPQCVVLPYGANCQTSSPPPTPPPPSGGIADWQTCYPGSTYCTDSAAVCCIASGDGSKYTCRPYGANCQSSSPPPPPPSSGIADWQTCIPGTTTCASSNAVCCNATGDGSKYTCRPNAANCQASAPRPPPPSSPPPPPPPPPPPAKNVVTCAYKTLSLVAAPLHDTYFVKAKFRFCLNRTPNKSCDDMYNEVRNHAEYGEVDAWDCHQDSGDVYIATGRFIHGGSVTSATLEIDACKDTINGNGKVASDYGQALKC</sequence>
<evidence type="ECO:0000256" key="1">
    <source>
        <dbReference type="SAM" id="MobiDB-lite"/>
    </source>
</evidence>
<evidence type="ECO:0000313" key="2">
    <source>
        <dbReference type="EMBL" id="KXS10507.1"/>
    </source>
</evidence>
<evidence type="ECO:0000313" key="3">
    <source>
        <dbReference type="Proteomes" id="UP000070544"/>
    </source>
</evidence>
<accession>A0A139A147</accession>
<proteinExistence type="predicted"/>
<dbReference type="AlphaFoldDB" id="A0A139A147"/>
<organism evidence="2 3">
    <name type="scientific">Gonapodya prolifera (strain JEL478)</name>
    <name type="common">Monoblepharis prolifera</name>
    <dbReference type="NCBI Taxonomy" id="1344416"/>
    <lineage>
        <taxon>Eukaryota</taxon>
        <taxon>Fungi</taxon>
        <taxon>Fungi incertae sedis</taxon>
        <taxon>Chytridiomycota</taxon>
        <taxon>Chytridiomycota incertae sedis</taxon>
        <taxon>Monoblepharidomycetes</taxon>
        <taxon>Monoblepharidales</taxon>
        <taxon>Gonapodyaceae</taxon>
        <taxon>Gonapodya</taxon>
    </lineage>
</organism>
<dbReference type="EMBL" id="KQ965821">
    <property type="protein sequence ID" value="KXS10507.1"/>
    <property type="molecule type" value="Genomic_DNA"/>
</dbReference>
<feature type="compositionally biased region" description="Pro residues" evidence="1">
    <location>
        <begin position="219"/>
        <end position="238"/>
    </location>
</feature>
<dbReference type="SUPFAM" id="SSF101447">
    <property type="entry name" value="Formin homology 2 domain (FH2 domain)"/>
    <property type="match status" value="1"/>
</dbReference>
<feature type="region of interest" description="Disordered" evidence="1">
    <location>
        <begin position="217"/>
        <end position="239"/>
    </location>
</feature>
<dbReference type="Proteomes" id="UP000070544">
    <property type="component" value="Unassembled WGS sequence"/>
</dbReference>
<keyword evidence="3" id="KW-1185">Reference proteome</keyword>
<gene>
    <name evidence="2" type="ORF">M427DRAFT_73907</name>
</gene>
<protein>
    <submittedName>
        <fullName evidence="2">Uncharacterized protein</fullName>
    </submittedName>
</protein>
<name>A0A139A147_GONPJ</name>
<reference evidence="2 3" key="1">
    <citation type="journal article" date="2015" name="Genome Biol. Evol.">
        <title>Phylogenomic analyses indicate that early fungi evolved digesting cell walls of algal ancestors of land plants.</title>
        <authorList>
            <person name="Chang Y."/>
            <person name="Wang S."/>
            <person name="Sekimoto S."/>
            <person name="Aerts A.L."/>
            <person name="Choi C."/>
            <person name="Clum A."/>
            <person name="LaButti K.M."/>
            <person name="Lindquist E.A."/>
            <person name="Yee Ngan C."/>
            <person name="Ohm R.A."/>
            <person name="Salamov A.A."/>
            <person name="Grigoriev I.V."/>
            <person name="Spatafora J.W."/>
            <person name="Berbee M.L."/>
        </authorList>
    </citation>
    <scope>NUCLEOTIDE SEQUENCE [LARGE SCALE GENOMIC DNA]</scope>
    <source>
        <strain evidence="2 3">JEL478</strain>
    </source>
</reference>